<dbReference type="SMART" id="SM00491">
    <property type="entry name" value="HELICc2"/>
    <property type="match status" value="1"/>
</dbReference>
<accession>A0ABW9BWG7</accession>
<evidence type="ECO:0000313" key="2">
    <source>
        <dbReference type="EMBL" id="MFM0443671.1"/>
    </source>
</evidence>
<dbReference type="InterPro" id="IPR027417">
    <property type="entry name" value="P-loop_NTPase"/>
</dbReference>
<dbReference type="GO" id="GO:0004386">
    <property type="term" value="F:helicase activity"/>
    <property type="evidence" value="ECO:0007669"/>
    <property type="project" value="UniProtKB-KW"/>
</dbReference>
<protein>
    <submittedName>
        <fullName evidence="2">Helicase C-terminal domain-containing protein</fullName>
    </submittedName>
</protein>
<dbReference type="InterPro" id="IPR006555">
    <property type="entry name" value="ATP-dep_Helicase_C"/>
</dbReference>
<keyword evidence="2" id="KW-0347">Helicase</keyword>
<proteinExistence type="predicted"/>
<comment type="caution">
    <text evidence="2">The sequence shown here is derived from an EMBL/GenBank/DDBJ whole genome shotgun (WGS) entry which is preliminary data.</text>
</comment>
<dbReference type="Proteomes" id="UP001629288">
    <property type="component" value="Unassembled WGS sequence"/>
</dbReference>
<sequence length="585" mass="64699">MLVLFSGRRLEIAPRCLPIEQIPSFARAKRKIYMTATLADDGILISHLGADPGAVADPLRPKGAGEIGDRMIIAPQEVNPEIFDKDVKTFAADIAKQHNVVVLVPSRKRAEFWDDVSDQTLDKDTIAAGVAKLRAAHVGLTVLINRYDGVDLPDDACRLLIVDGLPESMGLLDSIESSALEGTKQQLLRQIQRLEQGMGRGVRSGEDRCAVLLFGARLTQRVNQPDARGMFTAATLVQIDMGKEVTRQLKGKPIDELRPILDYCIRRDDANGQKWWQAARTRLAKAKEGPVSHVDGSVAALRQAFEFAVNGQSLQAFETVQNAAREEGDKIVRGYLMQQMAEYRHQTNAAEAQKILLSANALNSHVLRPLAGISYAKLSSPAKGQAEAAETFMRERFVEPNEFVLWVHSVVADLVWDKDKTERFEAAMQELGLLLGFGSQRPDKQYKNGGPDNLWALGELTFLVIECKSGVDNDGTLVSKDHCNQLLGAKSWFDAAYDQTCKATPVLVHPQTKFQAEASPSLDMRVLSTKGLSALRDALRAYVKSVGEHARFPTVAEIQVQFERYGLSRQQFVGKFTEKPRQTPK</sequence>
<dbReference type="RefSeq" id="WP_408128310.1">
    <property type="nucleotide sequence ID" value="NZ_JAQQDH010000002.1"/>
</dbReference>
<keyword evidence="2" id="KW-0378">Hydrolase</keyword>
<keyword evidence="3" id="KW-1185">Reference proteome</keyword>
<dbReference type="Gene3D" id="3.40.50.300">
    <property type="entry name" value="P-loop containing nucleotide triphosphate hydrolases"/>
    <property type="match status" value="1"/>
</dbReference>
<keyword evidence="2" id="KW-0547">Nucleotide-binding</keyword>
<name>A0ABW9BWG7_9BURK</name>
<gene>
    <name evidence="2" type="ORF">PQR00_08740</name>
</gene>
<feature type="domain" description="ATP-dependent helicase C-terminal" evidence="1">
    <location>
        <begin position="94"/>
        <end position="220"/>
    </location>
</feature>
<organism evidence="2 3">
    <name type="scientific">Paraburkholderia strydomiana</name>
    <dbReference type="NCBI Taxonomy" id="1245417"/>
    <lineage>
        <taxon>Bacteria</taxon>
        <taxon>Pseudomonadati</taxon>
        <taxon>Pseudomonadota</taxon>
        <taxon>Betaproteobacteria</taxon>
        <taxon>Burkholderiales</taxon>
        <taxon>Burkholderiaceae</taxon>
        <taxon>Paraburkholderia</taxon>
    </lineage>
</organism>
<evidence type="ECO:0000313" key="3">
    <source>
        <dbReference type="Proteomes" id="UP001629288"/>
    </source>
</evidence>
<reference evidence="2 3" key="1">
    <citation type="journal article" date="2024" name="Chem. Sci.">
        <title>Discovery of megapolipeptins by genome mining of a Burkholderiales bacteria collection.</title>
        <authorList>
            <person name="Paulo B.S."/>
            <person name="Recchia M.J.J."/>
            <person name="Lee S."/>
            <person name="Fergusson C.H."/>
            <person name="Romanowski S.B."/>
            <person name="Hernandez A."/>
            <person name="Krull N."/>
            <person name="Liu D.Y."/>
            <person name="Cavanagh H."/>
            <person name="Bos A."/>
            <person name="Gray C.A."/>
            <person name="Murphy B.T."/>
            <person name="Linington R.G."/>
            <person name="Eustaquio A.S."/>
        </authorList>
    </citation>
    <scope>NUCLEOTIDE SEQUENCE [LARGE SCALE GENOMIC DNA]</scope>
    <source>
        <strain evidence="2 3">RL17-379-BIB-C</strain>
    </source>
</reference>
<evidence type="ECO:0000259" key="1">
    <source>
        <dbReference type="SMART" id="SM00491"/>
    </source>
</evidence>
<keyword evidence="2" id="KW-0067">ATP-binding</keyword>
<dbReference type="Pfam" id="PF13307">
    <property type="entry name" value="Helicase_C_2"/>
    <property type="match status" value="1"/>
</dbReference>
<dbReference type="EMBL" id="JAQQDH010000002">
    <property type="protein sequence ID" value="MFM0443671.1"/>
    <property type="molecule type" value="Genomic_DNA"/>
</dbReference>